<dbReference type="GO" id="GO:0016020">
    <property type="term" value="C:membrane"/>
    <property type="evidence" value="ECO:0007669"/>
    <property type="project" value="UniProtKB-SubCell"/>
</dbReference>
<evidence type="ECO:0000256" key="18">
    <source>
        <dbReference type="ARBA" id="ARBA00023180"/>
    </source>
</evidence>
<feature type="transmembrane region" description="Helical" evidence="19">
    <location>
        <begin position="404"/>
        <end position="427"/>
    </location>
</feature>
<keyword evidence="9" id="KW-0399">Innate immunity</keyword>
<keyword evidence="11" id="KW-0732">Signal</keyword>
<gene>
    <name evidence="22" type="ORF">V1264_013739</name>
</gene>
<evidence type="ECO:0000256" key="9">
    <source>
        <dbReference type="ARBA" id="ARBA00022588"/>
    </source>
</evidence>
<proteinExistence type="inferred from homology"/>
<comment type="cofactor">
    <cofactor evidence="1">
        <name>heme b</name>
        <dbReference type="ChEBI" id="CHEBI:60344"/>
    </cofactor>
</comment>
<dbReference type="GO" id="GO:0005576">
    <property type="term" value="C:extracellular region"/>
    <property type="evidence" value="ECO:0007669"/>
    <property type="project" value="UniProtKB-SubCell"/>
</dbReference>
<dbReference type="GO" id="GO:0042742">
    <property type="term" value="P:defense response to bacterium"/>
    <property type="evidence" value="ECO:0007669"/>
    <property type="project" value="UniProtKB-KW"/>
</dbReference>
<dbReference type="InterPro" id="IPR042307">
    <property type="entry name" value="Reeler_sf"/>
</dbReference>
<reference evidence="22 23" key="1">
    <citation type="submission" date="2024-02" db="EMBL/GenBank/DDBJ databases">
        <title>Chromosome-scale genome assembly of the rough periwinkle Littorina saxatilis.</title>
        <authorList>
            <person name="De Jode A."/>
            <person name="Faria R."/>
            <person name="Formenti G."/>
            <person name="Sims Y."/>
            <person name="Smith T.P."/>
            <person name="Tracey A."/>
            <person name="Wood J.M.D."/>
            <person name="Zagrodzka Z.B."/>
            <person name="Johannesson K."/>
            <person name="Butlin R.K."/>
            <person name="Leder E.H."/>
        </authorList>
    </citation>
    <scope>NUCLEOTIDE SEQUENCE [LARGE SCALE GENOMIC DNA]</scope>
    <source>
        <strain evidence="22">Snail1</strain>
        <tissue evidence="22">Muscle</tissue>
    </source>
</reference>
<evidence type="ECO:0000256" key="19">
    <source>
        <dbReference type="SAM" id="Phobius"/>
    </source>
</evidence>
<dbReference type="PANTHER" id="PTHR45828:SF9">
    <property type="entry name" value="CELL WALL INTEGRITY AND STRESS RESPONSE COMPONENT 4-LIKE-RELATED"/>
    <property type="match status" value="1"/>
</dbReference>
<dbReference type="Proteomes" id="UP001374579">
    <property type="component" value="Unassembled WGS sequence"/>
</dbReference>
<dbReference type="Gene3D" id="1.20.120.1770">
    <property type="match status" value="1"/>
</dbReference>
<keyword evidence="7" id="KW-0964">Secreted</keyword>
<evidence type="ECO:0000256" key="3">
    <source>
        <dbReference type="ARBA" id="ARBA00004613"/>
    </source>
</evidence>
<evidence type="ECO:0000313" key="22">
    <source>
        <dbReference type="EMBL" id="KAK7109751.1"/>
    </source>
</evidence>
<evidence type="ECO:0000256" key="10">
    <source>
        <dbReference type="ARBA" id="ARBA00022692"/>
    </source>
</evidence>
<comment type="similarity">
    <text evidence="5">Belongs to the FRRS1 family.</text>
</comment>
<evidence type="ECO:0000256" key="14">
    <source>
        <dbReference type="ARBA" id="ARBA00022989"/>
    </source>
</evidence>
<dbReference type="SMART" id="SM00665">
    <property type="entry name" value="B561"/>
    <property type="match status" value="1"/>
</dbReference>
<evidence type="ECO:0008006" key="24">
    <source>
        <dbReference type="Google" id="ProtNLM"/>
    </source>
</evidence>
<dbReference type="CDD" id="cd08760">
    <property type="entry name" value="Cyt_b561_FRRS1_like"/>
    <property type="match status" value="1"/>
</dbReference>
<organism evidence="22 23">
    <name type="scientific">Littorina saxatilis</name>
    <dbReference type="NCBI Taxonomy" id="31220"/>
    <lineage>
        <taxon>Eukaryota</taxon>
        <taxon>Metazoa</taxon>
        <taxon>Spiralia</taxon>
        <taxon>Lophotrochozoa</taxon>
        <taxon>Mollusca</taxon>
        <taxon>Gastropoda</taxon>
        <taxon>Caenogastropoda</taxon>
        <taxon>Littorinimorpha</taxon>
        <taxon>Littorinoidea</taxon>
        <taxon>Littorinidae</taxon>
        <taxon>Littorina</taxon>
    </lineage>
</organism>
<comment type="caution">
    <text evidence="22">The sequence shown here is derived from an EMBL/GenBank/DDBJ whole genome shotgun (WGS) entry which is preliminary data.</text>
</comment>
<evidence type="ECO:0000256" key="13">
    <source>
        <dbReference type="ARBA" id="ARBA00022982"/>
    </source>
</evidence>
<evidence type="ECO:0000256" key="16">
    <source>
        <dbReference type="ARBA" id="ARBA00023022"/>
    </source>
</evidence>
<dbReference type="Gene3D" id="2.60.40.4060">
    <property type="entry name" value="Reeler domain"/>
    <property type="match status" value="1"/>
</dbReference>
<keyword evidence="15" id="KW-0408">Iron</keyword>
<dbReference type="Pfam" id="PF03351">
    <property type="entry name" value="DOMON"/>
    <property type="match status" value="1"/>
</dbReference>
<evidence type="ECO:0000313" key="23">
    <source>
        <dbReference type="Proteomes" id="UP001374579"/>
    </source>
</evidence>
<keyword evidence="8" id="KW-0929">Antimicrobial</keyword>
<evidence type="ECO:0000256" key="17">
    <source>
        <dbReference type="ARBA" id="ARBA00023136"/>
    </source>
</evidence>
<evidence type="ECO:0000256" key="2">
    <source>
        <dbReference type="ARBA" id="ARBA00004141"/>
    </source>
</evidence>
<comment type="similarity">
    <text evidence="4">Belongs to the insect defense protein family.</text>
</comment>
<keyword evidence="18" id="KW-0325">Glycoprotein</keyword>
<keyword evidence="10 19" id="KW-0812">Transmembrane</keyword>
<dbReference type="EMBL" id="JBAMIC010000003">
    <property type="protein sequence ID" value="KAK7109751.1"/>
    <property type="molecule type" value="Genomic_DNA"/>
</dbReference>
<evidence type="ECO:0000259" key="20">
    <source>
        <dbReference type="PROSITE" id="PS50939"/>
    </source>
</evidence>
<dbReference type="CDD" id="cd09628">
    <property type="entry name" value="DOMON_SDR_2_like"/>
    <property type="match status" value="1"/>
</dbReference>
<keyword evidence="23" id="KW-1185">Reference proteome</keyword>
<feature type="transmembrane region" description="Helical" evidence="19">
    <location>
        <begin position="545"/>
        <end position="564"/>
    </location>
</feature>
<evidence type="ECO:0000256" key="5">
    <source>
        <dbReference type="ARBA" id="ARBA00009195"/>
    </source>
</evidence>
<dbReference type="CDD" id="cd08544">
    <property type="entry name" value="Reeler"/>
    <property type="match status" value="1"/>
</dbReference>
<feature type="domain" description="Cytochrome b561" evidence="20">
    <location>
        <begin position="368"/>
        <end position="567"/>
    </location>
</feature>
<evidence type="ECO:0000256" key="11">
    <source>
        <dbReference type="ARBA" id="ARBA00022729"/>
    </source>
</evidence>
<evidence type="ECO:0000256" key="6">
    <source>
        <dbReference type="ARBA" id="ARBA00022448"/>
    </source>
</evidence>
<dbReference type="Pfam" id="PF02014">
    <property type="entry name" value="Reeler"/>
    <property type="match status" value="1"/>
</dbReference>
<evidence type="ECO:0000256" key="8">
    <source>
        <dbReference type="ARBA" id="ARBA00022529"/>
    </source>
</evidence>
<keyword evidence="6" id="KW-0813">Transport</keyword>
<keyword evidence="16" id="KW-0044">Antibiotic</keyword>
<keyword evidence="14 19" id="KW-1133">Transmembrane helix</keyword>
<dbReference type="PROSITE" id="PS51019">
    <property type="entry name" value="REELIN"/>
    <property type="match status" value="1"/>
</dbReference>
<feature type="domain" description="Reelin" evidence="21">
    <location>
        <begin position="30"/>
        <end position="204"/>
    </location>
</feature>
<accession>A0AAN9BNU6</accession>
<evidence type="ECO:0000256" key="7">
    <source>
        <dbReference type="ARBA" id="ARBA00022525"/>
    </source>
</evidence>
<evidence type="ECO:0000256" key="12">
    <source>
        <dbReference type="ARBA" id="ARBA00022859"/>
    </source>
</evidence>
<dbReference type="PANTHER" id="PTHR45828">
    <property type="entry name" value="CYTOCHROME B561/FERRIC REDUCTASE TRANSMEMBRANE"/>
    <property type="match status" value="1"/>
</dbReference>
<name>A0AAN9BNU6_9CAEN</name>
<keyword evidence="17 19" id="KW-0472">Membrane</keyword>
<dbReference type="AlphaFoldDB" id="A0AAN9BNU6"/>
<dbReference type="InterPro" id="IPR051237">
    <property type="entry name" value="Ferric-chelate_Red/DefProt"/>
</dbReference>
<feature type="transmembrane region" description="Helical" evidence="19">
    <location>
        <begin position="448"/>
        <end position="468"/>
    </location>
</feature>
<keyword evidence="13" id="KW-0249">Electron transport</keyword>
<dbReference type="GO" id="GO:0045087">
    <property type="term" value="P:innate immune response"/>
    <property type="evidence" value="ECO:0007669"/>
    <property type="project" value="UniProtKB-KW"/>
</dbReference>
<feature type="transmembrane region" description="Helical" evidence="19">
    <location>
        <begin position="12"/>
        <end position="33"/>
    </location>
</feature>
<evidence type="ECO:0000259" key="21">
    <source>
        <dbReference type="PROSITE" id="PS51019"/>
    </source>
</evidence>
<evidence type="ECO:0000256" key="4">
    <source>
        <dbReference type="ARBA" id="ARBA00008501"/>
    </source>
</evidence>
<keyword evidence="12" id="KW-0391">Immunity</keyword>
<evidence type="ECO:0000256" key="1">
    <source>
        <dbReference type="ARBA" id="ARBA00001970"/>
    </source>
</evidence>
<dbReference type="InterPro" id="IPR005018">
    <property type="entry name" value="DOMON_domain"/>
</dbReference>
<sequence>MASGSVHLRVDLPCVGMVTSVFMVVVMTTWTTVQGYAVGAPFSTCLTMFPKHGKTERQEQDPAPFFISLSPDTYRPGQVITVILQSREGRPFKGLQVKATRSTGDSESALGTFVQHPANITKVFSCEGGFKNMVTHTTALAGETSTISLNKLTLSWKAPETNVGNVVFVATFVENYEIFWTAVKSTLKAENLLFVQPPLHGLAPVTGGKSDGLDLSSCGTDKGCFLYPRSCSGSDCVAAVTFRQDGDHFLFEMMAQKSTYVSVGFSDDVIMGKDETVICTSEDQQDVVSVQHGFNPELYNQRIVRHQLSGLTVERTDGNIMCTFRRPRVTVTRFVNQSASELQYINTTYDLEKDYYLMLAWGTVKLGSDVINKHKELPPVTDGMVSFQKYAIYRGSALPLQARIHASLMVVAWVFVAGLTTVMSRYYKHWLSDRAACGTGIWFQVHRAAGITVGALTISSVVLIVVYIGEFAEKEQEHAIVGFTVLSLVVLQMLGGMLRPDKASSLRPFFKWGHMFMGQSAHILSAVAMYLAFNIRYIPAVMQDFGVAVLTGWVPVQIAWTIVLELRRCCTVGEGNKGDARTDKEPLRQALKHPDSLLLFFYCLTLLLLAAATLSAIHAF</sequence>
<dbReference type="PROSITE" id="PS50939">
    <property type="entry name" value="CYTOCHROME_B561"/>
    <property type="match status" value="1"/>
</dbReference>
<dbReference type="InterPro" id="IPR006593">
    <property type="entry name" value="Cyt_b561/ferric_Rdtase_TM"/>
</dbReference>
<evidence type="ECO:0000256" key="15">
    <source>
        <dbReference type="ARBA" id="ARBA00023004"/>
    </source>
</evidence>
<dbReference type="InterPro" id="IPR002861">
    <property type="entry name" value="Reeler_dom"/>
</dbReference>
<comment type="subcellular location">
    <subcellularLocation>
        <location evidence="2">Membrane</location>
        <topology evidence="2">Multi-pass membrane protein</topology>
    </subcellularLocation>
    <subcellularLocation>
        <location evidence="3">Secreted</location>
    </subcellularLocation>
</comment>
<feature type="transmembrane region" description="Helical" evidence="19">
    <location>
        <begin position="597"/>
        <end position="617"/>
    </location>
</feature>
<feature type="transmembrane region" description="Helical" evidence="19">
    <location>
        <begin position="480"/>
        <end position="500"/>
    </location>
</feature>
<feature type="transmembrane region" description="Helical" evidence="19">
    <location>
        <begin position="512"/>
        <end position="533"/>
    </location>
</feature>
<protein>
    <recommendedName>
        <fullName evidence="24">Ferric-chelate reductase 1</fullName>
    </recommendedName>
</protein>